<protein>
    <submittedName>
        <fullName evidence="2">Uncharacterized protein</fullName>
    </submittedName>
</protein>
<comment type="caution">
    <text evidence="2">The sequence shown here is derived from an EMBL/GenBank/DDBJ whole genome shotgun (WGS) entry which is preliminary data.</text>
</comment>
<name>A0A166YKN3_METRR</name>
<organism evidence="2 3">
    <name type="scientific">Metarhizium rileyi (strain RCEF 4871)</name>
    <name type="common">Nomuraea rileyi</name>
    <dbReference type="NCBI Taxonomy" id="1649241"/>
    <lineage>
        <taxon>Eukaryota</taxon>
        <taxon>Fungi</taxon>
        <taxon>Dikarya</taxon>
        <taxon>Ascomycota</taxon>
        <taxon>Pezizomycotina</taxon>
        <taxon>Sordariomycetes</taxon>
        <taxon>Hypocreomycetidae</taxon>
        <taxon>Hypocreales</taxon>
        <taxon>Clavicipitaceae</taxon>
        <taxon>Metarhizium</taxon>
    </lineage>
</organism>
<proteinExistence type="predicted"/>
<dbReference type="AlphaFoldDB" id="A0A166YKN3"/>
<evidence type="ECO:0000313" key="2">
    <source>
        <dbReference type="EMBL" id="OAA37008.1"/>
    </source>
</evidence>
<reference evidence="2 3" key="1">
    <citation type="journal article" date="2016" name="Genome Biol. Evol.">
        <title>Divergent and convergent evolution of fungal pathogenicity.</title>
        <authorList>
            <person name="Shang Y."/>
            <person name="Xiao G."/>
            <person name="Zheng P."/>
            <person name="Cen K."/>
            <person name="Zhan S."/>
            <person name="Wang C."/>
        </authorList>
    </citation>
    <scope>NUCLEOTIDE SEQUENCE [LARGE SCALE GENOMIC DNA]</scope>
    <source>
        <strain evidence="2 3">RCEF 4871</strain>
    </source>
</reference>
<sequence length="59" mass="6461">MRGKGQSRYMGKASRKLVGTFSILAWRPDLRQKLGRIGLETGGDGSSVHPARLKFSAET</sequence>
<accession>A0A166YKN3</accession>
<keyword evidence="3" id="KW-1185">Reference proteome</keyword>
<evidence type="ECO:0000313" key="3">
    <source>
        <dbReference type="Proteomes" id="UP000243498"/>
    </source>
</evidence>
<dbReference type="Proteomes" id="UP000243498">
    <property type="component" value="Unassembled WGS sequence"/>
</dbReference>
<feature type="region of interest" description="Disordered" evidence="1">
    <location>
        <begin position="39"/>
        <end position="59"/>
    </location>
</feature>
<evidence type="ECO:0000256" key="1">
    <source>
        <dbReference type="SAM" id="MobiDB-lite"/>
    </source>
</evidence>
<dbReference type="EMBL" id="AZHC01000032">
    <property type="protein sequence ID" value="OAA37008.1"/>
    <property type="molecule type" value="Genomic_DNA"/>
</dbReference>
<gene>
    <name evidence="2" type="ORF">NOR_07284</name>
</gene>